<evidence type="ECO:0000313" key="2">
    <source>
        <dbReference type="Proteomes" id="UP000052979"/>
    </source>
</evidence>
<name>A0A0U1PV10_9MICO</name>
<proteinExistence type="predicted"/>
<dbReference type="PATRIC" id="fig|145458.8.peg.329"/>
<dbReference type="EMBL" id="LBFI01000012">
    <property type="protein sequence ID" value="KKM46763.1"/>
    <property type="molecule type" value="Genomic_DNA"/>
</dbReference>
<reference evidence="1 2" key="1">
    <citation type="submission" date="2015-04" db="EMBL/GenBank/DDBJ databases">
        <title>Draft genome sequence of Rathayibacter toxicus strain FH-142 (AKA 70134 or CS 32), a Western Australian isolate.</title>
        <authorList>
            <consortium name="Consortium for Microbial Forensics and Genomics (microFORGE)"/>
            <person name="Knight B.M."/>
            <person name="Roberts D.P."/>
            <person name="Lin D."/>
            <person name="Hari K."/>
            <person name="Fletcher J."/>
            <person name="Melcher U."/>
            <person name="Blagden T."/>
            <person name="Luster D.G."/>
            <person name="Sechler A.J."/>
            <person name="Schneider W.L."/>
            <person name="Winegar R.A."/>
        </authorList>
    </citation>
    <scope>NUCLEOTIDE SEQUENCE [LARGE SCALE GENOMIC DNA]</scope>
    <source>
        <strain evidence="1 2">FH142</strain>
    </source>
</reference>
<evidence type="ECO:0000313" key="1">
    <source>
        <dbReference type="EMBL" id="KKM46763.1"/>
    </source>
</evidence>
<gene>
    <name evidence="1" type="ORF">VT73_01760</name>
</gene>
<comment type="caution">
    <text evidence="1">The sequence shown here is derived from an EMBL/GenBank/DDBJ whole genome shotgun (WGS) entry which is preliminary data.</text>
</comment>
<dbReference type="Proteomes" id="UP000052979">
    <property type="component" value="Unassembled WGS sequence"/>
</dbReference>
<dbReference type="AlphaFoldDB" id="A0A0U1PV10"/>
<accession>A0A0U1PV10</accession>
<evidence type="ECO:0008006" key="3">
    <source>
        <dbReference type="Google" id="ProtNLM"/>
    </source>
</evidence>
<organism evidence="1 2">
    <name type="scientific">Rathayibacter toxicus</name>
    <dbReference type="NCBI Taxonomy" id="145458"/>
    <lineage>
        <taxon>Bacteria</taxon>
        <taxon>Bacillati</taxon>
        <taxon>Actinomycetota</taxon>
        <taxon>Actinomycetes</taxon>
        <taxon>Micrococcales</taxon>
        <taxon>Microbacteriaceae</taxon>
        <taxon>Rathayibacter</taxon>
    </lineage>
</organism>
<protein>
    <recommendedName>
        <fullName evidence="3">Transposase Helix-turn-helix domain-containing protein</fullName>
    </recommendedName>
</protein>
<sequence>KKIIKPLGLMRKFAGLCVSWMCRYYVNTGRSPISEEYLPIGFFTEKRPVRGQAAIGLMTDHCAGLCRLVEAICVVNTGDEALHALSLESAWSLMVAYFRHDVTEKFLAPFFGVNQATVSRTLADSEVILMVFSTAANPNSGPR</sequence>
<feature type="non-terminal residue" evidence="1">
    <location>
        <position position="1"/>
    </location>
</feature>
<keyword evidence="2" id="KW-1185">Reference proteome</keyword>